<dbReference type="InterPro" id="IPR005177">
    <property type="entry name" value="Kinase-pyrophosphorylase"/>
</dbReference>
<comment type="catalytic activity">
    <reaction evidence="5">
        <text>N(tele)-phospho-L-histidyl/O-phospho-L-threonyl-[pyruvate, phosphate dikinase] + phosphate + H(+) = N(tele)-phospho-L-histidyl/L-threonyl-[pyruvate, phosphate dikinase] + diphosphate</text>
        <dbReference type="Rhea" id="RHEA:43696"/>
        <dbReference type="Rhea" id="RHEA-COMP:10650"/>
        <dbReference type="Rhea" id="RHEA-COMP:10651"/>
        <dbReference type="ChEBI" id="CHEBI:15378"/>
        <dbReference type="ChEBI" id="CHEBI:30013"/>
        <dbReference type="ChEBI" id="CHEBI:33019"/>
        <dbReference type="ChEBI" id="CHEBI:43474"/>
        <dbReference type="ChEBI" id="CHEBI:61977"/>
        <dbReference type="ChEBI" id="CHEBI:83586"/>
        <dbReference type="EC" id="2.7.4.27"/>
    </reaction>
</comment>
<accession>A0A1T4MXS9</accession>
<protein>
    <recommendedName>
        <fullName evidence="5">Putative pyruvate, phosphate dikinase regulatory protein</fullName>
        <shortName evidence="5">PPDK regulatory protein</shortName>
        <ecNumber evidence="5">2.7.11.32</ecNumber>
        <ecNumber evidence="5">2.7.4.27</ecNumber>
    </recommendedName>
</protein>
<dbReference type="InterPro" id="IPR026565">
    <property type="entry name" value="PPDK_reg"/>
</dbReference>
<keyword evidence="7" id="KW-1185">Reference proteome</keyword>
<dbReference type="OrthoDB" id="9782201at2"/>
<evidence type="ECO:0000256" key="5">
    <source>
        <dbReference type="HAMAP-Rule" id="MF_00921"/>
    </source>
</evidence>
<dbReference type="PANTHER" id="PTHR31756">
    <property type="entry name" value="PYRUVATE, PHOSPHATE DIKINASE REGULATORY PROTEIN 1, CHLOROPLASTIC"/>
    <property type="match status" value="1"/>
</dbReference>
<dbReference type="GO" id="GO:0043531">
    <property type="term" value="F:ADP binding"/>
    <property type="evidence" value="ECO:0007669"/>
    <property type="project" value="UniProtKB-UniRule"/>
</dbReference>
<dbReference type="InterPro" id="IPR027417">
    <property type="entry name" value="P-loop_NTPase"/>
</dbReference>
<dbReference type="EMBL" id="FUWM01000012">
    <property type="protein sequence ID" value="SJZ71597.1"/>
    <property type="molecule type" value="Genomic_DNA"/>
</dbReference>
<evidence type="ECO:0000313" key="7">
    <source>
        <dbReference type="Proteomes" id="UP000190625"/>
    </source>
</evidence>
<name>A0A1T4MXS9_9FIRM</name>
<evidence type="ECO:0000256" key="3">
    <source>
        <dbReference type="ARBA" id="ARBA00022741"/>
    </source>
</evidence>
<organism evidence="6 7">
    <name type="scientific">Selenihalanaerobacter shriftii</name>
    <dbReference type="NCBI Taxonomy" id="142842"/>
    <lineage>
        <taxon>Bacteria</taxon>
        <taxon>Bacillati</taxon>
        <taxon>Bacillota</taxon>
        <taxon>Clostridia</taxon>
        <taxon>Halanaerobiales</taxon>
        <taxon>Halobacteroidaceae</taxon>
        <taxon>Selenihalanaerobacter</taxon>
    </lineage>
</organism>
<dbReference type="GO" id="GO:0016776">
    <property type="term" value="F:phosphotransferase activity, phosphate group as acceptor"/>
    <property type="evidence" value="ECO:0007669"/>
    <property type="project" value="UniProtKB-UniRule"/>
</dbReference>
<dbReference type="EC" id="2.7.11.32" evidence="5"/>
<dbReference type="EC" id="2.7.4.27" evidence="5"/>
<feature type="binding site" evidence="5">
    <location>
        <begin position="155"/>
        <end position="162"/>
    </location>
    <ligand>
        <name>ADP</name>
        <dbReference type="ChEBI" id="CHEBI:456216"/>
    </ligand>
</feature>
<dbReference type="GO" id="GO:0004674">
    <property type="term" value="F:protein serine/threonine kinase activity"/>
    <property type="evidence" value="ECO:0007669"/>
    <property type="project" value="UniProtKB-UniRule"/>
</dbReference>
<keyword evidence="4 5" id="KW-0418">Kinase</keyword>
<dbReference type="Gene3D" id="3.40.50.300">
    <property type="entry name" value="P-loop containing nucleotide triphosphate hydrolases"/>
    <property type="match status" value="1"/>
</dbReference>
<dbReference type="NCBIfam" id="NF003742">
    <property type="entry name" value="PRK05339.1"/>
    <property type="match status" value="1"/>
</dbReference>
<dbReference type="STRING" id="142842.SAMN02745118_01626"/>
<dbReference type="GO" id="GO:0005524">
    <property type="term" value="F:ATP binding"/>
    <property type="evidence" value="ECO:0007669"/>
    <property type="project" value="InterPro"/>
</dbReference>
<dbReference type="HAMAP" id="MF_00921">
    <property type="entry name" value="PDRP"/>
    <property type="match status" value="1"/>
</dbReference>
<keyword evidence="3 5" id="KW-0547">Nucleotide-binding</keyword>
<gene>
    <name evidence="6" type="ORF">SAMN02745118_01626</name>
</gene>
<comment type="similarity">
    <text evidence="5">Belongs to the pyruvate, phosphate/water dikinase regulatory protein family. PDRP subfamily.</text>
</comment>
<dbReference type="Proteomes" id="UP000190625">
    <property type="component" value="Unassembled WGS sequence"/>
</dbReference>
<evidence type="ECO:0000313" key="6">
    <source>
        <dbReference type="EMBL" id="SJZ71597.1"/>
    </source>
</evidence>
<evidence type="ECO:0000256" key="2">
    <source>
        <dbReference type="ARBA" id="ARBA00022679"/>
    </source>
</evidence>
<sequence>MLSKAVNGGLTVFIVSDSIGKTAETVINAVASQFNANNIKLKKFTNVTSIAKLSEIINRAEKNNVILAYTIVLPELCEYIEDVAKKLSIEIIDIMGPTMSKFSEVLGQKPHLEPGLNRKIDQAYFERIACIDFAVRCDDGKDLRRLKEADIVVTGVSRTSKTPLSMYLAHQGYKAANIPIVPEVDPPQELFDLPSYKVVGLTIDPITLQEIRKQRLKAMQFNKNADYAKVNRILDELDFAEKIMKKIGCMIINVTNKSIEETASKILSERGEL</sequence>
<proteinExistence type="inferred from homology"/>
<dbReference type="PANTHER" id="PTHR31756:SF3">
    <property type="entry name" value="PYRUVATE, PHOSPHATE DIKINASE REGULATORY PROTEIN 1, CHLOROPLASTIC"/>
    <property type="match status" value="1"/>
</dbReference>
<dbReference type="Pfam" id="PF03618">
    <property type="entry name" value="Kinase-PPPase"/>
    <property type="match status" value="1"/>
</dbReference>
<evidence type="ECO:0000256" key="4">
    <source>
        <dbReference type="ARBA" id="ARBA00022777"/>
    </source>
</evidence>
<dbReference type="RefSeq" id="WP_078810091.1">
    <property type="nucleotide sequence ID" value="NZ_FUWM01000012.1"/>
</dbReference>
<keyword evidence="2 5" id="KW-0808">Transferase</keyword>
<evidence type="ECO:0000256" key="1">
    <source>
        <dbReference type="ARBA" id="ARBA00022527"/>
    </source>
</evidence>
<comment type="function">
    <text evidence="5">Bifunctional serine/threonine kinase and phosphorylase involved in the regulation of the pyruvate, phosphate dikinase (PPDK) by catalyzing its phosphorylation/dephosphorylation.</text>
</comment>
<comment type="catalytic activity">
    <reaction evidence="5">
        <text>N(tele)-phospho-L-histidyl/L-threonyl-[pyruvate, phosphate dikinase] + ADP = N(tele)-phospho-L-histidyl/O-phospho-L-threonyl-[pyruvate, phosphate dikinase] + AMP + H(+)</text>
        <dbReference type="Rhea" id="RHEA:43692"/>
        <dbReference type="Rhea" id="RHEA-COMP:10650"/>
        <dbReference type="Rhea" id="RHEA-COMP:10651"/>
        <dbReference type="ChEBI" id="CHEBI:15378"/>
        <dbReference type="ChEBI" id="CHEBI:30013"/>
        <dbReference type="ChEBI" id="CHEBI:61977"/>
        <dbReference type="ChEBI" id="CHEBI:83586"/>
        <dbReference type="ChEBI" id="CHEBI:456215"/>
        <dbReference type="ChEBI" id="CHEBI:456216"/>
        <dbReference type="EC" id="2.7.11.32"/>
    </reaction>
</comment>
<keyword evidence="1 5" id="KW-0723">Serine/threonine-protein kinase</keyword>
<dbReference type="AlphaFoldDB" id="A0A1T4MXS9"/>
<reference evidence="7" key="1">
    <citation type="submission" date="2017-02" db="EMBL/GenBank/DDBJ databases">
        <authorList>
            <person name="Varghese N."/>
            <person name="Submissions S."/>
        </authorList>
    </citation>
    <scope>NUCLEOTIDE SEQUENCE [LARGE SCALE GENOMIC DNA]</scope>
    <source>
        <strain evidence="7">ATCC BAA-73</strain>
    </source>
</reference>